<sequence>MAGNNRGRSKGCKTCLRRHVKCDQIRPTCLRCSKGKFECLGYRETLFIDGREQVLRRLNSTQNLYLQKTTSGSLEYAQDYQTSLHFSNDDEIHDAGVSQPQVPLSLSPMREAYFVSYLIANDEGPMKVFFRDLLLTSHQDPLQKSVKEQCSLAFATTFFGVGHAQRSLIDEGRRLYLQALGAVNAILRDPTRSRSIEALGSVVTLCLYELFAMQGPVSVKSNPSSSALLDVTRPTMIVAALYARRPSLMSRPEWSAVTMHNPTEEGLGHLISGLDYLMDALAQISVLYHVRDKFVEGEATTDSGGANAHLESIQALLDRALSIREDVSTQRNRWTAARQDSESLTIPCGAVPSTQPHPCSVVTQFSSLEAANASTFYNAVLIMINQFIVSVHALLPLHDAQATALTLSSEQISVAVTDILMSIDYHLPFTDPAVASASGTSGPRNIYLLLPLRIAHRALSQSESPEDVSRRLWLEDVMSVIRSRAMPWMSNEQIFGAR</sequence>
<organism evidence="3 4">
    <name type="scientific">Phaeosphaeria nodorum (strain SN15 / ATCC MYA-4574 / FGSC 10173)</name>
    <name type="common">Glume blotch fungus</name>
    <name type="synonym">Parastagonospora nodorum</name>
    <dbReference type="NCBI Taxonomy" id="321614"/>
    <lineage>
        <taxon>Eukaryota</taxon>
        <taxon>Fungi</taxon>
        <taxon>Dikarya</taxon>
        <taxon>Ascomycota</taxon>
        <taxon>Pezizomycotina</taxon>
        <taxon>Dothideomycetes</taxon>
        <taxon>Pleosporomycetidae</taxon>
        <taxon>Pleosporales</taxon>
        <taxon>Pleosporineae</taxon>
        <taxon>Phaeosphaeriaceae</taxon>
        <taxon>Parastagonospora</taxon>
    </lineage>
</organism>
<dbReference type="SUPFAM" id="SSF57701">
    <property type="entry name" value="Zn2/Cys6 DNA-binding domain"/>
    <property type="match status" value="1"/>
</dbReference>
<dbReference type="Pfam" id="PF00172">
    <property type="entry name" value="Zn_clus"/>
    <property type="match status" value="1"/>
</dbReference>
<dbReference type="CDD" id="cd00067">
    <property type="entry name" value="GAL4"/>
    <property type="match status" value="1"/>
</dbReference>
<dbReference type="VEuPathDB" id="FungiDB:JI435_157650"/>
<dbReference type="PROSITE" id="PS50048">
    <property type="entry name" value="ZN2_CY6_FUNGAL_2"/>
    <property type="match status" value="1"/>
</dbReference>
<evidence type="ECO:0000259" key="2">
    <source>
        <dbReference type="PROSITE" id="PS50048"/>
    </source>
</evidence>
<keyword evidence="4" id="KW-1185">Reference proteome</keyword>
<dbReference type="Gene3D" id="4.10.240.10">
    <property type="entry name" value="Zn(2)-C6 fungal-type DNA-binding domain"/>
    <property type="match status" value="1"/>
</dbReference>
<dbReference type="RefSeq" id="XP_001805903.1">
    <property type="nucleotide sequence ID" value="XM_001805851.1"/>
</dbReference>
<evidence type="ECO:0000313" key="4">
    <source>
        <dbReference type="Proteomes" id="UP000663193"/>
    </source>
</evidence>
<proteinExistence type="predicted"/>
<evidence type="ECO:0000313" key="3">
    <source>
        <dbReference type="EMBL" id="QRD01194.1"/>
    </source>
</evidence>
<accession>A0A7U2FBI7</accession>
<dbReference type="InterPro" id="IPR036864">
    <property type="entry name" value="Zn2-C6_fun-type_DNA-bd_sf"/>
</dbReference>
<dbReference type="InterPro" id="IPR053178">
    <property type="entry name" value="Osmoadaptation_assoc"/>
</dbReference>
<dbReference type="InterPro" id="IPR001138">
    <property type="entry name" value="Zn2Cys6_DnaBD"/>
</dbReference>
<dbReference type="GO" id="GO:0008270">
    <property type="term" value="F:zinc ion binding"/>
    <property type="evidence" value="ECO:0007669"/>
    <property type="project" value="InterPro"/>
</dbReference>
<dbReference type="Proteomes" id="UP000663193">
    <property type="component" value="Chromosome 12"/>
</dbReference>
<reference evidence="4" key="1">
    <citation type="journal article" date="2021" name="BMC Genomics">
        <title>Chromosome-level genome assembly and manually-curated proteome of model necrotroph Parastagonospora nodorum Sn15 reveals a genome-wide trove of candidate effector homologs, and redundancy of virulence-related functions within an accessory chromosome.</title>
        <authorList>
            <person name="Bertazzoni S."/>
            <person name="Jones D.A.B."/>
            <person name="Phan H.T."/>
            <person name="Tan K.-C."/>
            <person name="Hane J.K."/>
        </authorList>
    </citation>
    <scope>NUCLEOTIDE SEQUENCE [LARGE SCALE GENOMIC DNA]</scope>
    <source>
        <strain evidence="4">SN15 / ATCC MYA-4574 / FGSC 10173)</strain>
    </source>
</reference>
<dbReference type="KEGG" id="pno:SNOG_15765"/>
<keyword evidence="1" id="KW-0539">Nucleus</keyword>
<dbReference type="GO" id="GO:0000981">
    <property type="term" value="F:DNA-binding transcription factor activity, RNA polymerase II-specific"/>
    <property type="evidence" value="ECO:0007669"/>
    <property type="project" value="InterPro"/>
</dbReference>
<feature type="domain" description="Zn(2)-C6 fungal-type" evidence="2">
    <location>
        <begin position="11"/>
        <end position="39"/>
    </location>
</feature>
<dbReference type="SMART" id="SM00066">
    <property type="entry name" value="GAL4"/>
    <property type="match status" value="1"/>
</dbReference>
<dbReference type="EMBL" id="CP069034">
    <property type="protein sequence ID" value="QRD01194.1"/>
    <property type="molecule type" value="Genomic_DNA"/>
</dbReference>
<protein>
    <recommendedName>
        <fullName evidence="2">Zn(2)-C6 fungal-type domain-containing protein</fullName>
    </recommendedName>
</protein>
<dbReference type="PANTHER" id="PTHR38111">
    <property type="entry name" value="ZN(2)-C6 FUNGAL-TYPE DOMAIN-CONTAINING PROTEIN-RELATED"/>
    <property type="match status" value="1"/>
</dbReference>
<dbReference type="OMA" id="QICIKRR"/>
<name>A0A7U2FBI7_PHANO</name>
<dbReference type="AlphaFoldDB" id="A0A7U2FBI7"/>
<dbReference type="OrthoDB" id="4314040at2759"/>
<gene>
    <name evidence="3" type="ORF">JI435_157650</name>
</gene>
<evidence type="ECO:0000256" key="1">
    <source>
        <dbReference type="ARBA" id="ARBA00023242"/>
    </source>
</evidence>
<dbReference type="PANTHER" id="PTHR38111:SF2">
    <property type="entry name" value="FINGER DOMAIN PROTEIN, PUTATIVE (AFU_ORTHOLOGUE AFUA_1G01560)-RELATED"/>
    <property type="match status" value="1"/>
</dbReference>